<dbReference type="InterPro" id="IPR044855">
    <property type="entry name" value="CoA-Trfase_III_dom3_sf"/>
</dbReference>
<organism evidence="2 3">
    <name type="scientific">Paraburkholderia lycopersici</name>
    <dbReference type="NCBI Taxonomy" id="416944"/>
    <lineage>
        <taxon>Bacteria</taxon>
        <taxon>Pseudomonadati</taxon>
        <taxon>Pseudomonadota</taxon>
        <taxon>Betaproteobacteria</taxon>
        <taxon>Burkholderiales</taxon>
        <taxon>Burkholderiaceae</taxon>
        <taxon>Paraburkholderia</taxon>
    </lineage>
</organism>
<gene>
    <name evidence="2" type="ORF">SAMN05421548_119114</name>
</gene>
<dbReference type="STRING" id="416944.SAMN05421548_119114"/>
<proteinExistence type="predicted"/>
<dbReference type="AlphaFoldDB" id="A0A1G6UTW6"/>
<dbReference type="Pfam" id="PF02515">
    <property type="entry name" value="CoA_transf_3"/>
    <property type="match status" value="1"/>
</dbReference>
<accession>A0A1G6UTW6</accession>
<evidence type="ECO:0000313" key="3">
    <source>
        <dbReference type="Proteomes" id="UP000198908"/>
    </source>
</evidence>
<sequence length="398" mass="42163">MLPLAGVRVLDLSNVLAGPFCAYQLALFGAEVTKVEHPEGGDLARRLGADKDAAARNMGASFVAVNAGKRSITLNLKDPRGKAILLDLVRDADVLVENFRPGVMDRLGLGYDQLSETNPALVYCAISGFGDEGGLSSRPAYDQIIQGMSGVMSVTGDAQSAPLRVGYPVSDTVGGLTAAFGICSALVDARASGQGRRLDVSMLEATLATMGWVVSNYLNAGVVPEPMGNENFTAAPSGTFRTGAGLLNIAANETRQFENLCDVIGRPDLPRDGRFSARHTRKQYRGELKTEIEAALAADTAANWEARLLARGVPVGRVLSVPEILAHPHLAERRFIREFETAQGEAPQRVTRAGLRLSDADAAPTSPAPALGAHTREVLAQLGYDAARIDSLHHDGVI</sequence>
<dbReference type="InterPro" id="IPR023606">
    <property type="entry name" value="CoA-Trfase_III_dom_1_sf"/>
</dbReference>
<evidence type="ECO:0000313" key="2">
    <source>
        <dbReference type="EMBL" id="SDD44752.1"/>
    </source>
</evidence>
<dbReference type="SUPFAM" id="SSF89796">
    <property type="entry name" value="CoA-transferase family III (CaiB/BaiF)"/>
    <property type="match status" value="1"/>
</dbReference>
<dbReference type="Gene3D" id="3.40.50.10540">
    <property type="entry name" value="Crotonobetainyl-coa:carnitine coa-transferase, domain 1"/>
    <property type="match status" value="1"/>
</dbReference>
<dbReference type="PANTHER" id="PTHR48207:SF3">
    <property type="entry name" value="SUCCINATE--HYDROXYMETHYLGLUTARATE COA-TRANSFERASE"/>
    <property type="match status" value="1"/>
</dbReference>
<evidence type="ECO:0000256" key="1">
    <source>
        <dbReference type="ARBA" id="ARBA00022679"/>
    </source>
</evidence>
<keyword evidence="1 2" id="KW-0808">Transferase</keyword>
<name>A0A1G6UTW6_9BURK</name>
<dbReference type="OrthoDB" id="5294844at2"/>
<dbReference type="Gene3D" id="3.30.1540.10">
    <property type="entry name" value="formyl-coa transferase, domain 3"/>
    <property type="match status" value="1"/>
</dbReference>
<dbReference type="Proteomes" id="UP000198908">
    <property type="component" value="Unassembled WGS sequence"/>
</dbReference>
<dbReference type="InterPro" id="IPR003673">
    <property type="entry name" value="CoA-Trfase_fam_III"/>
</dbReference>
<keyword evidence="3" id="KW-1185">Reference proteome</keyword>
<dbReference type="EMBL" id="FMYQ01000019">
    <property type="protein sequence ID" value="SDD44752.1"/>
    <property type="molecule type" value="Genomic_DNA"/>
</dbReference>
<dbReference type="InterPro" id="IPR050483">
    <property type="entry name" value="CoA-transferase_III_domain"/>
</dbReference>
<protein>
    <submittedName>
        <fullName evidence="2">Crotonobetainyl-CoA:carnitine CoA-transferase CaiB</fullName>
    </submittedName>
</protein>
<reference evidence="3" key="1">
    <citation type="submission" date="2016-09" db="EMBL/GenBank/DDBJ databases">
        <authorList>
            <person name="Varghese N."/>
            <person name="Submissions S."/>
        </authorList>
    </citation>
    <scope>NUCLEOTIDE SEQUENCE [LARGE SCALE GENOMIC DNA]</scope>
    <source>
        <strain evidence="3">TNe-862</strain>
    </source>
</reference>
<dbReference type="GO" id="GO:0008410">
    <property type="term" value="F:CoA-transferase activity"/>
    <property type="evidence" value="ECO:0007669"/>
    <property type="project" value="TreeGrafter"/>
</dbReference>
<dbReference type="RefSeq" id="WP_092000336.1">
    <property type="nucleotide sequence ID" value="NZ_FMYQ01000019.1"/>
</dbReference>
<dbReference type="PANTHER" id="PTHR48207">
    <property type="entry name" value="SUCCINATE--HYDROXYMETHYLGLUTARATE COA-TRANSFERASE"/>
    <property type="match status" value="1"/>
</dbReference>